<organism evidence="5 6">
    <name type="scientific">Candidatus Aphodenecus pullistercoris</name>
    <dbReference type="NCBI Taxonomy" id="2840669"/>
    <lineage>
        <taxon>Bacteria</taxon>
        <taxon>Pseudomonadati</taxon>
        <taxon>Spirochaetota</taxon>
        <taxon>Spirochaetia</taxon>
        <taxon>Spirochaetales</taxon>
        <taxon>Candidatus Aphodenecus</taxon>
    </lineage>
</organism>
<keyword evidence="3" id="KW-0238">DNA-binding</keyword>
<evidence type="ECO:0000256" key="1">
    <source>
        <dbReference type="ARBA" id="ARBA00006295"/>
    </source>
</evidence>
<dbReference type="Gene3D" id="3.90.1530.30">
    <property type="match status" value="1"/>
</dbReference>
<dbReference type="EMBL" id="JADIMU010000028">
    <property type="protein sequence ID" value="MBO8443011.1"/>
    <property type="molecule type" value="Genomic_DNA"/>
</dbReference>
<dbReference type="FunFam" id="3.90.1530.30:FF:000001">
    <property type="entry name" value="Chromosome partitioning protein ParB"/>
    <property type="match status" value="1"/>
</dbReference>
<evidence type="ECO:0000259" key="4">
    <source>
        <dbReference type="SMART" id="SM00470"/>
    </source>
</evidence>
<dbReference type="InterPro" id="IPR041468">
    <property type="entry name" value="HTH_ParB/Spo0J"/>
</dbReference>
<evidence type="ECO:0000256" key="3">
    <source>
        <dbReference type="ARBA" id="ARBA00023125"/>
    </source>
</evidence>
<dbReference type="PANTHER" id="PTHR33375">
    <property type="entry name" value="CHROMOSOME-PARTITIONING PROTEIN PARB-RELATED"/>
    <property type="match status" value="1"/>
</dbReference>
<dbReference type="CDD" id="cd16393">
    <property type="entry name" value="SPO0J_N"/>
    <property type="match status" value="1"/>
</dbReference>
<dbReference type="FunFam" id="1.10.10.2830:FF:000001">
    <property type="entry name" value="Chromosome partitioning protein ParB"/>
    <property type="match status" value="1"/>
</dbReference>
<keyword evidence="2" id="KW-0159">Chromosome partition</keyword>
<proteinExistence type="inferred from homology"/>
<dbReference type="PANTHER" id="PTHR33375:SF1">
    <property type="entry name" value="CHROMOSOME-PARTITIONING PROTEIN PARB-RELATED"/>
    <property type="match status" value="1"/>
</dbReference>
<dbReference type="GO" id="GO:0003677">
    <property type="term" value="F:DNA binding"/>
    <property type="evidence" value="ECO:0007669"/>
    <property type="project" value="UniProtKB-KW"/>
</dbReference>
<feature type="domain" description="ParB-like N-terminal" evidence="4">
    <location>
        <begin position="61"/>
        <end position="151"/>
    </location>
</feature>
<evidence type="ECO:0000256" key="2">
    <source>
        <dbReference type="ARBA" id="ARBA00022829"/>
    </source>
</evidence>
<comment type="similarity">
    <text evidence="1">Belongs to the ParB family.</text>
</comment>
<dbReference type="Pfam" id="PF17762">
    <property type="entry name" value="HTH_ParB"/>
    <property type="match status" value="1"/>
</dbReference>
<dbReference type="AlphaFoldDB" id="A0A9D9H986"/>
<dbReference type="GO" id="GO:0005694">
    <property type="term" value="C:chromosome"/>
    <property type="evidence" value="ECO:0007669"/>
    <property type="project" value="TreeGrafter"/>
</dbReference>
<dbReference type="NCBIfam" id="TIGR00180">
    <property type="entry name" value="parB_part"/>
    <property type="match status" value="1"/>
</dbReference>
<dbReference type="InterPro" id="IPR004437">
    <property type="entry name" value="ParB/RepB/Spo0J"/>
</dbReference>
<sequence>MGSLLGNFDYNSTDDIFSKLESAQAEAQDRLHDKKIEVKTVEIPREPVVTVVQTPAEDQVHHVRLDDIEPNPDQPRKSFDEAGLEELADSIRKQGIIQPLLVEERSPGKYVIIAGERRYRAARLAGQETVPVLVKKLTEIQRIEMALIENIQRQDLNPVEEAVAYQFLIQKSGFTQDELAKRLGKNRTTITNSLRLLQLPDSMKDDLISGLLTPGHARAILSCVNPADRILLRNRIVEKDLSVRAAEAEAQALNEGKKLILKKKGGGKEKEPEIQDVEDKFLEAFGTRVELKGSLRRGRLVIPFRTTKELERLYSLLKTDPLFGSEE</sequence>
<protein>
    <submittedName>
        <fullName evidence="5">ParB/RepB/Spo0J family partition protein</fullName>
    </submittedName>
</protein>
<evidence type="ECO:0000313" key="5">
    <source>
        <dbReference type="EMBL" id="MBO8443011.1"/>
    </source>
</evidence>
<reference evidence="5" key="1">
    <citation type="submission" date="2020-10" db="EMBL/GenBank/DDBJ databases">
        <authorList>
            <person name="Gilroy R."/>
        </authorList>
    </citation>
    <scope>NUCLEOTIDE SEQUENCE</scope>
    <source>
        <strain evidence="5">11167</strain>
    </source>
</reference>
<dbReference type="Proteomes" id="UP000823633">
    <property type="component" value="Unassembled WGS sequence"/>
</dbReference>
<accession>A0A9D9H986</accession>
<dbReference type="InterPro" id="IPR050336">
    <property type="entry name" value="Chromosome_partition/occlusion"/>
</dbReference>
<comment type="caution">
    <text evidence="5">The sequence shown here is derived from an EMBL/GenBank/DDBJ whole genome shotgun (WGS) entry which is preliminary data.</text>
</comment>
<gene>
    <name evidence="5" type="ORF">IAC42_04555</name>
</gene>
<dbReference type="Pfam" id="PF02195">
    <property type="entry name" value="ParB_N"/>
    <property type="match status" value="1"/>
</dbReference>
<dbReference type="SMART" id="SM00470">
    <property type="entry name" value="ParB"/>
    <property type="match status" value="1"/>
</dbReference>
<reference evidence="5" key="2">
    <citation type="journal article" date="2021" name="PeerJ">
        <title>Extensive microbial diversity within the chicken gut microbiome revealed by metagenomics and culture.</title>
        <authorList>
            <person name="Gilroy R."/>
            <person name="Ravi A."/>
            <person name="Getino M."/>
            <person name="Pursley I."/>
            <person name="Horton D.L."/>
            <person name="Alikhan N.F."/>
            <person name="Baker D."/>
            <person name="Gharbi K."/>
            <person name="Hall N."/>
            <person name="Watson M."/>
            <person name="Adriaenssens E.M."/>
            <person name="Foster-Nyarko E."/>
            <person name="Jarju S."/>
            <person name="Secka A."/>
            <person name="Antonio M."/>
            <person name="Oren A."/>
            <person name="Chaudhuri R.R."/>
            <person name="La Ragione R."/>
            <person name="Hildebrand F."/>
            <person name="Pallen M.J."/>
        </authorList>
    </citation>
    <scope>NUCLEOTIDE SEQUENCE</scope>
    <source>
        <strain evidence="5">11167</strain>
    </source>
</reference>
<dbReference type="SUPFAM" id="SSF110849">
    <property type="entry name" value="ParB/Sulfiredoxin"/>
    <property type="match status" value="1"/>
</dbReference>
<dbReference type="InterPro" id="IPR003115">
    <property type="entry name" value="ParB_N"/>
</dbReference>
<name>A0A9D9H986_9SPIR</name>
<dbReference type="GO" id="GO:0007059">
    <property type="term" value="P:chromosome segregation"/>
    <property type="evidence" value="ECO:0007669"/>
    <property type="project" value="UniProtKB-KW"/>
</dbReference>
<dbReference type="Gene3D" id="1.10.10.2830">
    <property type="match status" value="1"/>
</dbReference>
<evidence type="ECO:0000313" key="6">
    <source>
        <dbReference type="Proteomes" id="UP000823633"/>
    </source>
</evidence>
<dbReference type="InterPro" id="IPR036086">
    <property type="entry name" value="ParB/Sulfiredoxin_sf"/>
</dbReference>